<evidence type="ECO:0000256" key="7">
    <source>
        <dbReference type="ARBA" id="ARBA00022741"/>
    </source>
</evidence>
<dbReference type="InterPro" id="IPR001245">
    <property type="entry name" value="Ser-Thr/Tyr_kinase_cat_dom"/>
</dbReference>
<proteinExistence type="predicted"/>
<dbReference type="CDD" id="cd14066">
    <property type="entry name" value="STKc_IRAK"/>
    <property type="match status" value="1"/>
</dbReference>
<evidence type="ECO:0000256" key="2">
    <source>
        <dbReference type="ARBA" id="ARBA00012513"/>
    </source>
</evidence>
<dbReference type="InterPro" id="IPR011009">
    <property type="entry name" value="Kinase-like_dom_sf"/>
</dbReference>
<dbReference type="PANTHER" id="PTHR47984">
    <property type="entry name" value="OS01G0323000 PROTEIN"/>
    <property type="match status" value="1"/>
</dbReference>
<evidence type="ECO:0000256" key="14">
    <source>
        <dbReference type="SAM" id="MobiDB-lite"/>
    </source>
</evidence>
<evidence type="ECO:0000256" key="8">
    <source>
        <dbReference type="ARBA" id="ARBA00022777"/>
    </source>
</evidence>
<feature type="domain" description="Protein kinase" evidence="15">
    <location>
        <begin position="1"/>
        <end position="262"/>
    </location>
</feature>
<evidence type="ECO:0000256" key="1">
    <source>
        <dbReference type="ARBA" id="ARBA00004167"/>
    </source>
</evidence>
<evidence type="ECO:0000256" key="13">
    <source>
        <dbReference type="ARBA" id="ARBA00048679"/>
    </source>
</evidence>
<dbReference type="Gene3D" id="3.30.200.20">
    <property type="entry name" value="Phosphorylase Kinase, domain 1"/>
    <property type="match status" value="1"/>
</dbReference>
<dbReference type="GO" id="GO:0005524">
    <property type="term" value="F:ATP binding"/>
    <property type="evidence" value="ECO:0007669"/>
    <property type="project" value="UniProtKB-KW"/>
</dbReference>
<gene>
    <name evidence="16" type="ORF">F2Q69_00019014</name>
</gene>
<dbReference type="FunFam" id="1.10.510.10:FF:000035">
    <property type="entry name" value="Putative receptor-like serine/threonine-protein kinase"/>
    <property type="match status" value="1"/>
</dbReference>
<dbReference type="GO" id="GO:0004674">
    <property type="term" value="F:protein serine/threonine kinase activity"/>
    <property type="evidence" value="ECO:0007669"/>
    <property type="project" value="UniProtKB-KW"/>
</dbReference>
<evidence type="ECO:0000313" key="16">
    <source>
        <dbReference type="EMBL" id="KAF3537710.1"/>
    </source>
</evidence>
<evidence type="ECO:0000256" key="12">
    <source>
        <dbReference type="ARBA" id="ARBA00047899"/>
    </source>
</evidence>
<evidence type="ECO:0000256" key="10">
    <source>
        <dbReference type="ARBA" id="ARBA00022989"/>
    </source>
</evidence>
<keyword evidence="3" id="KW-0723">Serine/threonine-protein kinase</keyword>
<organism evidence="16 17">
    <name type="scientific">Brassica cretica</name>
    <name type="common">Mustard</name>
    <dbReference type="NCBI Taxonomy" id="69181"/>
    <lineage>
        <taxon>Eukaryota</taxon>
        <taxon>Viridiplantae</taxon>
        <taxon>Streptophyta</taxon>
        <taxon>Embryophyta</taxon>
        <taxon>Tracheophyta</taxon>
        <taxon>Spermatophyta</taxon>
        <taxon>Magnoliopsida</taxon>
        <taxon>eudicotyledons</taxon>
        <taxon>Gunneridae</taxon>
        <taxon>Pentapetalae</taxon>
        <taxon>rosids</taxon>
        <taxon>malvids</taxon>
        <taxon>Brassicales</taxon>
        <taxon>Brassicaceae</taxon>
        <taxon>Brassiceae</taxon>
        <taxon>Brassica</taxon>
    </lineage>
</organism>
<keyword evidence="9" id="KW-0067">ATP-binding</keyword>
<evidence type="ECO:0000256" key="4">
    <source>
        <dbReference type="ARBA" id="ARBA00022553"/>
    </source>
</evidence>
<dbReference type="GO" id="GO:0016020">
    <property type="term" value="C:membrane"/>
    <property type="evidence" value="ECO:0007669"/>
    <property type="project" value="UniProtKB-SubCell"/>
</dbReference>
<dbReference type="Gene3D" id="1.10.510.10">
    <property type="entry name" value="Transferase(Phosphotransferase) domain 1"/>
    <property type="match status" value="1"/>
</dbReference>
<dbReference type="InterPro" id="IPR052232">
    <property type="entry name" value="RLK_Ser/Thr-Kinase"/>
</dbReference>
<comment type="catalytic activity">
    <reaction evidence="12">
        <text>L-threonyl-[protein] + ATP = O-phospho-L-threonyl-[protein] + ADP + H(+)</text>
        <dbReference type="Rhea" id="RHEA:46608"/>
        <dbReference type="Rhea" id="RHEA-COMP:11060"/>
        <dbReference type="Rhea" id="RHEA-COMP:11605"/>
        <dbReference type="ChEBI" id="CHEBI:15378"/>
        <dbReference type="ChEBI" id="CHEBI:30013"/>
        <dbReference type="ChEBI" id="CHEBI:30616"/>
        <dbReference type="ChEBI" id="CHEBI:61977"/>
        <dbReference type="ChEBI" id="CHEBI:456216"/>
        <dbReference type="EC" id="2.7.11.1"/>
    </reaction>
</comment>
<name>A0A8S9Q8V2_BRACR</name>
<evidence type="ECO:0000313" key="17">
    <source>
        <dbReference type="Proteomes" id="UP000712600"/>
    </source>
</evidence>
<keyword evidence="7" id="KW-0547">Nucleotide-binding</keyword>
<evidence type="ECO:0000256" key="9">
    <source>
        <dbReference type="ARBA" id="ARBA00022840"/>
    </source>
</evidence>
<evidence type="ECO:0000256" key="5">
    <source>
        <dbReference type="ARBA" id="ARBA00022679"/>
    </source>
</evidence>
<reference evidence="16" key="1">
    <citation type="submission" date="2019-12" db="EMBL/GenBank/DDBJ databases">
        <title>Genome sequencing and annotation of Brassica cretica.</title>
        <authorList>
            <person name="Studholme D.J."/>
            <person name="Sarris P."/>
        </authorList>
    </citation>
    <scope>NUCLEOTIDE SEQUENCE</scope>
    <source>
        <strain evidence="16">PFS-109/04</strain>
        <tissue evidence="16">Leaf</tissue>
    </source>
</reference>
<evidence type="ECO:0000256" key="6">
    <source>
        <dbReference type="ARBA" id="ARBA00022692"/>
    </source>
</evidence>
<dbReference type="AlphaFoldDB" id="A0A8S9Q8V2"/>
<accession>A0A8S9Q8V2</accession>
<dbReference type="InterPro" id="IPR000719">
    <property type="entry name" value="Prot_kinase_dom"/>
</dbReference>
<keyword evidence="11" id="KW-0472">Membrane</keyword>
<keyword evidence="6" id="KW-0812">Transmembrane</keyword>
<evidence type="ECO:0000256" key="3">
    <source>
        <dbReference type="ARBA" id="ARBA00022527"/>
    </source>
</evidence>
<keyword evidence="10" id="KW-1133">Transmembrane helix</keyword>
<sequence length="295" mass="33465">GRHSNFHGDGGYGVVYRGSLVNGTPLAVKKLLNNLGQADKDFRVEVEAIGHVRHKNLVRFLVYCMEGTERMLVYEYVGNGNLEQWLRGDNQNHEYLTWEARLKILIGTAKALAYLHEAIEPKVVHRDIKSSSILIDDKFNSKIYDFGLATLLGGDKSFITTRVMGTFGYVAPEYANSGLLNEKSDVYSYGVVLLEAITGRYPVDYARPPPEKKVIDPNLNAKPSTSVLKRTLLTALRCVDPLYEKRPRMSQVARMLESEEYPIPKEDRRRRRSENGTERDSDPPRNSIDTDKTQE</sequence>
<keyword evidence="5" id="KW-0808">Transferase</keyword>
<comment type="subcellular location">
    <subcellularLocation>
        <location evidence="1">Membrane</location>
        <topology evidence="1">Single-pass membrane protein</topology>
    </subcellularLocation>
</comment>
<protein>
    <recommendedName>
        <fullName evidence="2">non-specific serine/threonine protein kinase</fullName>
        <ecNumber evidence="2">2.7.11.1</ecNumber>
    </recommendedName>
</protein>
<comment type="caution">
    <text evidence="16">The sequence shown here is derived from an EMBL/GenBank/DDBJ whole genome shotgun (WGS) entry which is preliminary data.</text>
</comment>
<dbReference type="Pfam" id="PF07714">
    <property type="entry name" value="PK_Tyr_Ser-Thr"/>
    <property type="match status" value="1"/>
</dbReference>
<keyword evidence="8" id="KW-0418">Kinase</keyword>
<feature type="non-terminal residue" evidence="16">
    <location>
        <position position="1"/>
    </location>
</feature>
<dbReference type="EC" id="2.7.11.1" evidence="2"/>
<dbReference type="EMBL" id="QGKX02001290">
    <property type="protein sequence ID" value="KAF3537710.1"/>
    <property type="molecule type" value="Genomic_DNA"/>
</dbReference>
<feature type="region of interest" description="Disordered" evidence="14">
    <location>
        <begin position="253"/>
        <end position="295"/>
    </location>
</feature>
<evidence type="ECO:0000256" key="11">
    <source>
        <dbReference type="ARBA" id="ARBA00023136"/>
    </source>
</evidence>
<dbReference type="SUPFAM" id="SSF56112">
    <property type="entry name" value="Protein kinase-like (PK-like)"/>
    <property type="match status" value="1"/>
</dbReference>
<keyword evidence="4" id="KW-0597">Phosphoprotein</keyword>
<dbReference type="PIRSF" id="PIRSF000654">
    <property type="entry name" value="Integrin-linked_kinase"/>
    <property type="match status" value="1"/>
</dbReference>
<comment type="catalytic activity">
    <reaction evidence="13">
        <text>L-seryl-[protein] + ATP = O-phospho-L-seryl-[protein] + ADP + H(+)</text>
        <dbReference type="Rhea" id="RHEA:17989"/>
        <dbReference type="Rhea" id="RHEA-COMP:9863"/>
        <dbReference type="Rhea" id="RHEA-COMP:11604"/>
        <dbReference type="ChEBI" id="CHEBI:15378"/>
        <dbReference type="ChEBI" id="CHEBI:29999"/>
        <dbReference type="ChEBI" id="CHEBI:30616"/>
        <dbReference type="ChEBI" id="CHEBI:83421"/>
        <dbReference type="ChEBI" id="CHEBI:456216"/>
        <dbReference type="EC" id="2.7.11.1"/>
    </reaction>
</comment>
<feature type="compositionally biased region" description="Basic and acidic residues" evidence="14">
    <location>
        <begin position="262"/>
        <end position="295"/>
    </location>
</feature>
<dbReference type="PANTHER" id="PTHR47984:SF17">
    <property type="entry name" value="PROTEIN KINASE DOMAIN-CONTAINING PROTEIN"/>
    <property type="match status" value="1"/>
</dbReference>
<dbReference type="Proteomes" id="UP000712600">
    <property type="component" value="Unassembled WGS sequence"/>
</dbReference>
<evidence type="ECO:0000259" key="15">
    <source>
        <dbReference type="PROSITE" id="PS50011"/>
    </source>
</evidence>
<dbReference type="PROSITE" id="PS50011">
    <property type="entry name" value="PROTEIN_KINASE_DOM"/>
    <property type="match status" value="1"/>
</dbReference>